<feature type="non-terminal residue" evidence="1">
    <location>
        <position position="1"/>
    </location>
</feature>
<protein>
    <submittedName>
        <fullName evidence="1">GPI-anchored surface protein, putative</fullName>
    </submittedName>
</protein>
<dbReference type="AlphaFoldDB" id="A0A0S4JG60"/>
<keyword evidence="2" id="KW-1185">Reference proteome</keyword>
<evidence type="ECO:0000313" key="1">
    <source>
        <dbReference type="EMBL" id="CUG89123.1"/>
    </source>
</evidence>
<sequence length="187" mass="20279">DVVNGIGFAQLAFQILNSCFRVWTVFVDIFIINSEIPLVLLWSTHSSSNTLQAPTAAAPPLDLDEIVDVVEVSHYVPHSPNTSADDGFLCLPNWETDDARELQVTEPRSFDDALSGLLPPLPSALHLAPPSTPPPSSQHLDFSFLNSLNHTSRVTRRIGDTVHLATDLEVGLSQVAAWNASAAEALF</sequence>
<name>A0A0S4JG60_BODSA</name>
<gene>
    <name evidence="1" type="ORF">BSAL_19400</name>
</gene>
<dbReference type="VEuPathDB" id="TriTrypDB:BSAL_19400"/>
<accession>A0A0S4JG60</accession>
<reference evidence="2" key="1">
    <citation type="submission" date="2015-09" db="EMBL/GenBank/DDBJ databases">
        <authorList>
            <consortium name="Pathogen Informatics"/>
        </authorList>
    </citation>
    <scope>NUCLEOTIDE SEQUENCE [LARGE SCALE GENOMIC DNA]</scope>
    <source>
        <strain evidence="2">Lake Konstanz</strain>
    </source>
</reference>
<dbReference type="Proteomes" id="UP000051952">
    <property type="component" value="Unassembled WGS sequence"/>
</dbReference>
<organism evidence="1 2">
    <name type="scientific">Bodo saltans</name>
    <name type="common">Flagellated protozoan</name>
    <dbReference type="NCBI Taxonomy" id="75058"/>
    <lineage>
        <taxon>Eukaryota</taxon>
        <taxon>Discoba</taxon>
        <taxon>Euglenozoa</taxon>
        <taxon>Kinetoplastea</taxon>
        <taxon>Metakinetoplastina</taxon>
        <taxon>Eubodonida</taxon>
        <taxon>Bodonidae</taxon>
        <taxon>Bodo</taxon>
    </lineage>
</organism>
<evidence type="ECO:0000313" key="2">
    <source>
        <dbReference type="Proteomes" id="UP000051952"/>
    </source>
</evidence>
<dbReference type="EMBL" id="CYKH01001706">
    <property type="protein sequence ID" value="CUG89123.1"/>
    <property type="molecule type" value="Genomic_DNA"/>
</dbReference>
<proteinExistence type="predicted"/>